<evidence type="ECO:0000313" key="3">
    <source>
        <dbReference type="EMBL" id="CCO65980.1"/>
    </source>
</evidence>
<feature type="region of interest" description="Disordered" evidence="1">
    <location>
        <begin position="117"/>
        <end position="136"/>
    </location>
</feature>
<dbReference type="Pfam" id="PF01612">
    <property type="entry name" value="DNA_pol_A_exo1"/>
    <property type="match status" value="1"/>
</dbReference>
<feature type="domain" description="3'-5' exonuclease" evidence="2">
    <location>
        <begin position="140"/>
        <end position="317"/>
    </location>
</feature>
<dbReference type="KEGG" id="bpg:Bathy07g01970"/>
<dbReference type="GO" id="GO:0003676">
    <property type="term" value="F:nucleic acid binding"/>
    <property type="evidence" value="ECO:0007669"/>
    <property type="project" value="InterPro"/>
</dbReference>
<dbReference type="PANTHER" id="PTHR47765">
    <property type="entry name" value="3'-5' EXONUCLEASE DOMAIN-CONTAINING PROTEIN"/>
    <property type="match status" value="1"/>
</dbReference>
<protein>
    <recommendedName>
        <fullName evidence="2">3'-5' exonuclease domain-containing protein</fullName>
    </recommendedName>
</protein>
<proteinExistence type="predicted"/>
<evidence type="ECO:0000313" key="4">
    <source>
        <dbReference type="Proteomes" id="UP000198341"/>
    </source>
</evidence>
<feature type="region of interest" description="Disordered" evidence="1">
    <location>
        <begin position="1"/>
        <end position="67"/>
    </location>
</feature>
<dbReference type="Gene3D" id="3.30.420.10">
    <property type="entry name" value="Ribonuclease H-like superfamily/Ribonuclease H"/>
    <property type="match status" value="1"/>
</dbReference>
<feature type="compositionally biased region" description="Low complexity" evidence="1">
    <location>
        <begin position="38"/>
        <end position="49"/>
    </location>
</feature>
<feature type="compositionally biased region" description="Basic residues" evidence="1">
    <location>
        <begin position="22"/>
        <end position="37"/>
    </location>
</feature>
<dbReference type="InterPro" id="IPR036397">
    <property type="entry name" value="RNaseH_sf"/>
</dbReference>
<dbReference type="AlphaFoldDB" id="K8F1L3"/>
<evidence type="ECO:0000259" key="2">
    <source>
        <dbReference type="Pfam" id="PF01612"/>
    </source>
</evidence>
<dbReference type="EMBL" id="FO082272">
    <property type="protein sequence ID" value="CCO65980.1"/>
    <property type="molecule type" value="Genomic_DNA"/>
</dbReference>
<reference evidence="3 4" key="1">
    <citation type="submission" date="2011-10" db="EMBL/GenBank/DDBJ databases">
        <authorList>
            <person name="Genoscope - CEA"/>
        </authorList>
    </citation>
    <scope>NUCLEOTIDE SEQUENCE [LARGE SCALE GENOMIC DNA]</scope>
    <source>
        <strain evidence="3 4">RCC 1105</strain>
    </source>
</reference>
<dbReference type="InterPro" id="IPR012337">
    <property type="entry name" value="RNaseH-like_sf"/>
</dbReference>
<name>K8F1L3_9CHLO</name>
<dbReference type="OrthoDB" id="10261556at2759"/>
<dbReference type="SUPFAM" id="SSF53098">
    <property type="entry name" value="Ribonuclease H-like"/>
    <property type="match status" value="1"/>
</dbReference>
<keyword evidence="4" id="KW-1185">Reference proteome</keyword>
<sequence>MMIASSSLGARTKPPLSFSKSFQKRKTNWKSSSRRRSASSSSSSSSTTSEETNAVLLNAQVQENNAKKKKSPLLFEVFGSDLSSSAQYPDVPRERTHWVETDEQLNVLVEEIRAAMKKEEEKKDDDDDGTEYEKNSYRRQRLPVVLGLDCEWKPGDNTPVSLFQVATRENVYLLDVFAFMMDTGGGGEEKGTAEAFDAFLKLLFENETLIKLGFGFDYDIKRLRMSYAPLEETLSMDRRKKGWIDVRELAYTADAVSSHNKRKYKHQKRVGLAALTRDILKCNLDKKCQVSDWSQRPLSDPQQRYAATDAYSLISILDVVLFSRGRWNNDEEISDGLQLVQYGGGGNGEAGGIDGRFVKRVSKSKMAKMEKAAFLKRQNSSSLRNARETALHEAKADLTRCVTDYLGFACVGRKGAIELLSENGCSVRMPKKTKSKVDNWENAVALFLTVDEPKKTQPAQFRRREDDNFLTLRLENAEKFFSEDAEAYARTKACKANDGGKSIVLFAKRGSKGKFVFCGRLESNSSGSISGSSNSVIANSSDALDLTLVDGDRLSETPMFYQIIGCHL</sequence>
<dbReference type="PANTHER" id="PTHR47765:SF2">
    <property type="entry name" value="EXONUCLEASE MUT-7 HOMOLOG"/>
    <property type="match status" value="1"/>
</dbReference>
<evidence type="ECO:0000256" key="1">
    <source>
        <dbReference type="SAM" id="MobiDB-lite"/>
    </source>
</evidence>
<dbReference type="InterPro" id="IPR002562">
    <property type="entry name" value="3'-5'_exonuclease_dom"/>
</dbReference>
<gene>
    <name evidence="3" type="ORF">Bathy07g01970</name>
</gene>
<dbReference type="eggNOG" id="KOG2207">
    <property type="taxonomic scope" value="Eukaryota"/>
</dbReference>
<dbReference type="GeneID" id="19014686"/>
<dbReference type="STRING" id="41875.K8F1L3"/>
<dbReference type="InterPro" id="IPR052408">
    <property type="entry name" value="Exonuclease_MUT-7-like"/>
</dbReference>
<dbReference type="RefSeq" id="XP_007511892.1">
    <property type="nucleotide sequence ID" value="XM_007511830.1"/>
</dbReference>
<dbReference type="GO" id="GO:0008408">
    <property type="term" value="F:3'-5' exonuclease activity"/>
    <property type="evidence" value="ECO:0007669"/>
    <property type="project" value="InterPro"/>
</dbReference>
<organism evidence="3 4">
    <name type="scientific">Bathycoccus prasinos</name>
    <dbReference type="NCBI Taxonomy" id="41875"/>
    <lineage>
        <taxon>Eukaryota</taxon>
        <taxon>Viridiplantae</taxon>
        <taxon>Chlorophyta</taxon>
        <taxon>Mamiellophyceae</taxon>
        <taxon>Mamiellales</taxon>
        <taxon>Bathycoccaceae</taxon>
        <taxon>Bathycoccus</taxon>
    </lineage>
</organism>
<dbReference type="GO" id="GO:0006139">
    <property type="term" value="P:nucleobase-containing compound metabolic process"/>
    <property type="evidence" value="ECO:0007669"/>
    <property type="project" value="InterPro"/>
</dbReference>
<dbReference type="Proteomes" id="UP000198341">
    <property type="component" value="Chromosome 7"/>
</dbReference>
<accession>K8F1L3</accession>